<dbReference type="GO" id="GO:0005886">
    <property type="term" value="C:plasma membrane"/>
    <property type="evidence" value="ECO:0007669"/>
    <property type="project" value="UniProtKB-SubCell"/>
</dbReference>
<evidence type="ECO:0000313" key="9">
    <source>
        <dbReference type="EMBL" id="EKC74204.1"/>
    </source>
</evidence>
<dbReference type="Pfam" id="PF06808">
    <property type="entry name" value="DctM"/>
    <property type="match status" value="1"/>
</dbReference>
<dbReference type="PANTHER" id="PTHR33362:SF2">
    <property type="entry name" value="TRAP TRANSPORTER LARGE PERMEASE PROTEIN"/>
    <property type="match status" value="1"/>
</dbReference>
<accession>K1U2Q0</accession>
<evidence type="ECO:0000259" key="8">
    <source>
        <dbReference type="Pfam" id="PF06808"/>
    </source>
</evidence>
<sequence>MAQANILGNMLFGALSGSSVAAASAMGGCISPIEEENGYDPAYSAAANIASAPTGLLIPPTSAFIVYSTVAGGVSISTLFMAGYVPGILMGLCCM</sequence>
<protein>
    <submittedName>
        <fullName evidence="9">Membrane protein</fullName>
    </submittedName>
</protein>
<reference evidence="9" key="1">
    <citation type="journal article" date="2013" name="Environ. Microbiol.">
        <title>Microbiota from the distal guts of lean and obese adolescents exhibit partial functional redundancy besides clear differences in community structure.</title>
        <authorList>
            <person name="Ferrer M."/>
            <person name="Ruiz A."/>
            <person name="Lanza F."/>
            <person name="Haange S.B."/>
            <person name="Oberbach A."/>
            <person name="Till H."/>
            <person name="Bargiela R."/>
            <person name="Campoy C."/>
            <person name="Segura M.T."/>
            <person name="Richter M."/>
            <person name="von Bergen M."/>
            <person name="Seifert J."/>
            <person name="Suarez A."/>
        </authorList>
    </citation>
    <scope>NUCLEOTIDE SEQUENCE</scope>
</reference>
<evidence type="ECO:0000256" key="3">
    <source>
        <dbReference type="ARBA" id="ARBA00022519"/>
    </source>
</evidence>
<evidence type="ECO:0000256" key="1">
    <source>
        <dbReference type="ARBA" id="ARBA00004429"/>
    </source>
</evidence>
<organism evidence="9">
    <name type="scientific">human gut metagenome</name>
    <dbReference type="NCBI Taxonomy" id="408170"/>
    <lineage>
        <taxon>unclassified sequences</taxon>
        <taxon>metagenomes</taxon>
        <taxon>organismal metagenomes</taxon>
    </lineage>
</organism>
<feature type="domain" description="TRAP C4-dicarboxylate transport system permease DctM subunit" evidence="8">
    <location>
        <begin position="1"/>
        <end position="95"/>
    </location>
</feature>
<feature type="non-terminal residue" evidence="9">
    <location>
        <position position="95"/>
    </location>
</feature>
<feature type="transmembrane region" description="Helical" evidence="7">
    <location>
        <begin position="64"/>
        <end position="85"/>
    </location>
</feature>
<dbReference type="PANTHER" id="PTHR33362">
    <property type="entry name" value="SIALIC ACID TRAP TRANSPORTER PERMEASE PROTEIN SIAT-RELATED"/>
    <property type="match status" value="1"/>
</dbReference>
<keyword evidence="4 7" id="KW-0812">Transmembrane</keyword>
<keyword evidence="5 7" id="KW-1133">Transmembrane helix</keyword>
<evidence type="ECO:0000256" key="6">
    <source>
        <dbReference type="ARBA" id="ARBA00023136"/>
    </source>
</evidence>
<keyword evidence="6 7" id="KW-0472">Membrane</keyword>
<evidence type="ECO:0000256" key="4">
    <source>
        <dbReference type="ARBA" id="ARBA00022692"/>
    </source>
</evidence>
<name>K1U2Q0_9ZZZZ</name>
<gene>
    <name evidence="9" type="ORF">LEA_05837</name>
</gene>
<keyword evidence="3" id="KW-0997">Cell inner membrane</keyword>
<keyword evidence="2" id="KW-1003">Cell membrane</keyword>
<dbReference type="GO" id="GO:0022857">
    <property type="term" value="F:transmembrane transporter activity"/>
    <property type="evidence" value="ECO:0007669"/>
    <property type="project" value="TreeGrafter"/>
</dbReference>
<evidence type="ECO:0000256" key="2">
    <source>
        <dbReference type="ARBA" id="ARBA00022475"/>
    </source>
</evidence>
<dbReference type="InterPro" id="IPR010656">
    <property type="entry name" value="DctM"/>
</dbReference>
<dbReference type="InterPro" id="IPR004681">
    <property type="entry name" value="TRAP_DctM"/>
</dbReference>
<dbReference type="EMBL" id="AJWY01003808">
    <property type="protein sequence ID" value="EKC74204.1"/>
    <property type="molecule type" value="Genomic_DNA"/>
</dbReference>
<comment type="subcellular location">
    <subcellularLocation>
        <location evidence="1">Cell inner membrane</location>
        <topology evidence="1">Multi-pass membrane protein</topology>
    </subcellularLocation>
</comment>
<proteinExistence type="predicted"/>
<dbReference type="AlphaFoldDB" id="K1U2Q0"/>
<comment type="caution">
    <text evidence="9">The sequence shown here is derived from an EMBL/GenBank/DDBJ whole genome shotgun (WGS) entry which is preliminary data.</text>
</comment>
<evidence type="ECO:0000256" key="5">
    <source>
        <dbReference type="ARBA" id="ARBA00022989"/>
    </source>
</evidence>
<evidence type="ECO:0000256" key="7">
    <source>
        <dbReference type="SAM" id="Phobius"/>
    </source>
</evidence>